<dbReference type="GO" id="GO:0036503">
    <property type="term" value="P:ERAD pathway"/>
    <property type="evidence" value="ECO:0007669"/>
    <property type="project" value="InterPro"/>
</dbReference>
<dbReference type="AlphaFoldDB" id="A0A167MR39"/>
<evidence type="ECO:0000256" key="11">
    <source>
        <dbReference type="SAM" id="Coils"/>
    </source>
</evidence>
<comment type="catalytic activity">
    <reaction evidence="1">
        <text>S-ubiquitinyl-[E2 ubiquitin-conjugating enzyme]-L-cysteine + [acceptor protein]-L-lysine = [E2 ubiquitin-conjugating enzyme]-L-cysteine + N(6)-ubiquitinyl-[acceptor protein]-L-lysine.</text>
        <dbReference type="EC" id="2.3.2.27"/>
    </reaction>
</comment>
<comment type="subcellular location">
    <subcellularLocation>
        <location evidence="3">Cytoplasm</location>
    </subcellularLocation>
    <subcellularLocation>
        <location evidence="2">Nucleus</location>
    </subcellularLocation>
</comment>
<evidence type="ECO:0000256" key="7">
    <source>
        <dbReference type="ARBA" id="ARBA00022490"/>
    </source>
</evidence>
<evidence type="ECO:0000256" key="10">
    <source>
        <dbReference type="ARBA" id="ARBA00023242"/>
    </source>
</evidence>
<evidence type="ECO:0000259" key="13">
    <source>
        <dbReference type="PROSITE" id="PS51698"/>
    </source>
</evidence>
<dbReference type="EMBL" id="KV417282">
    <property type="protein sequence ID" value="KZO96977.1"/>
    <property type="molecule type" value="Genomic_DNA"/>
</dbReference>
<feature type="compositionally biased region" description="Low complexity" evidence="12">
    <location>
        <begin position="28"/>
        <end position="49"/>
    </location>
</feature>
<dbReference type="FunFam" id="3.30.40.10:FF:000055">
    <property type="entry name" value="Ubiquitin conjugation factor e4 a"/>
    <property type="match status" value="1"/>
</dbReference>
<dbReference type="InterPro" id="IPR019474">
    <property type="entry name" value="Ub_conjug_fac_E4_core"/>
</dbReference>
<dbReference type="UniPathway" id="UPA00143"/>
<comment type="similarity">
    <text evidence="5">Belongs to the ubiquitin conjugation factor E4 family.</text>
</comment>
<evidence type="ECO:0000256" key="1">
    <source>
        <dbReference type="ARBA" id="ARBA00000900"/>
    </source>
</evidence>
<proteinExistence type="inferred from homology"/>
<organism evidence="14 15">
    <name type="scientific">Calocera viscosa (strain TUFC12733)</name>
    <dbReference type="NCBI Taxonomy" id="1330018"/>
    <lineage>
        <taxon>Eukaryota</taxon>
        <taxon>Fungi</taxon>
        <taxon>Dikarya</taxon>
        <taxon>Basidiomycota</taxon>
        <taxon>Agaricomycotina</taxon>
        <taxon>Dacrymycetes</taxon>
        <taxon>Dacrymycetales</taxon>
        <taxon>Dacrymycetaceae</taxon>
        <taxon>Calocera</taxon>
    </lineage>
</organism>
<evidence type="ECO:0000256" key="12">
    <source>
        <dbReference type="SAM" id="MobiDB-lite"/>
    </source>
</evidence>
<gene>
    <name evidence="14" type="ORF">CALVIDRAFT_536899</name>
</gene>
<keyword evidence="8" id="KW-0808">Transferase</keyword>
<comment type="pathway">
    <text evidence="4">Protein modification; protein ubiquitination.</text>
</comment>
<dbReference type="Gene3D" id="3.30.40.10">
    <property type="entry name" value="Zinc/RING finger domain, C3HC4 (zinc finger)"/>
    <property type="match status" value="1"/>
</dbReference>
<dbReference type="PROSITE" id="PS51698">
    <property type="entry name" value="U_BOX"/>
    <property type="match status" value="1"/>
</dbReference>
<evidence type="ECO:0000256" key="5">
    <source>
        <dbReference type="ARBA" id="ARBA00007434"/>
    </source>
</evidence>
<dbReference type="PANTHER" id="PTHR13931:SF2">
    <property type="entry name" value="UBIQUITIN CONJUGATION FACTOR E4 B"/>
    <property type="match status" value="1"/>
</dbReference>
<feature type="domain" description="U-box" evidence="13">
    <location>
        <begin position="1025"/>
        <end position="1099"/>
    </location>
</feature>
<evidence type="ECO:0000256" key="3">
    <source>
        <dbReference type="ARBA" id="ARBA00004496"/>
    </source>
</evidence>
<dbReference type="GO" id="GO:0005634">
    <property type="term" value="C:nucleus"/>
    <property type="evidence" value="ECO:0007669"/>
    <property type="project" value="UniProtKB-SubCell"/>
</dbReference>
<evidence type="ECO:0000313" key="14">
    <source>
        <dbReference type="EMBL" id="KZO96977.1"/>
    </source>
</evidence>
<feature type="compositionally biased region" description="Polar residues" evidence="12">
    <location>
        <begin position="55"/>
        <end position="65"/>
    </location>
</feature>
<evidence type="ECO:0000256" key="6">
    <source>
        <dbReference type="ARBA" id="ARBA00012483"/>
    </source>
</evidence>
<dbReference type="CDD" id="cd16657">
    <property type="entry name" value="RING-Ubox_UBE4A"/>
    <property type="match status" value="1"/>
</dbReference>
<evidence type="ECO:0000256" key="9">
    <source>
        <dbReference type="ARBA" id="ARBA00022786"/>
    </source>
</evidence>
<keyword evidence="15" id="KW-1185">Reference proteome</keyword>
<dbReference type="GO" id="GO:0000151">
    <property type="term" value="C:ubiquitin ligase complex"/>
    <property type="evidence" value="ECO:0007669"/>
    <property type="project" value="InterPro"/>
</dbReference>
<keyword evidence="7" id="KW-0963">Cytoplasm</keyword>
<dbReference type="EC" id="2.3.2.27" evidence="6"/>
<dbReference type="Pfam" id="PF04564">
    <property type="entry name" value="U-box"/>
    <property type="match status" value="1"/>
</dbReference>
<dbReference type="Pfam" id="PF10408">
    <property type="entry name" value="Ufd2P_core"/>
    <property type="match status" value="1"/>
</dbReference>
<dbReference type="PANTHER" id="PTHR13931">
    <property type="entry name" value="UBIQUITINATION FACTOR E4"/>
    <property type="match status" value="1"/>
</dbReference>
<feature type="region of interest" description="Disordered" evidence="12">
    <location>
        <begin position="1"/>
        <end position="105"/>
    </location>
</feature>
<dbReference type="SUPFAM" id="SSF57850">
    <property type="entry name" value="RING/U-box"/>
    <property type="match status" value="1"/>
</dbReference>
<dbReference type="SMART" id="SM00504">
    <property type="entry name" value="Ubox"/>
    <property type="match status" value="1"/>
</dbReference>
<protein>
    <recommendedName>
        <fullName evidence="6">RING-type E3 ubiquitin transferase</fullName>
        <ecNumber evidence="6">2.3.2.27</ecNumber>
    </recommendedName>
</protein>
<evidence type="ECO:0000313" key="15">
    <source>
        <dbReference type="Proteomes" id="UP000076738"/>
    </source>
</evidence>
<keyword evidence="9" id="KW-0833">Ubl conjugation pathway</keyword>
<dbReference type="OrthoDB" id="20295at2759"/>
<evidence type="ECO:0000256" key="4">
    <source>
        <dbReference type="ARBA" id="ARBA00004906"/>
    </source>
</evidence>
<dbReference type="InterPro" id="IPR013083">
    <property type="entry name" value="Znf_RING/FYVE/PHD"/>
</dbReference>
<reference evidence="14 15" key="1">
    <citation type="journal article" date="2016" name="Mol. Biol. Evol.">
        <title>Comparative Genomics of Early-Diverging Mushroom-Forming Fungi Provides Insights into the Origins of Lignocellulose Decay Capabilities.</title>
        <authorList>
            <person name="Nagy L.G."/>
            <person name="Riley R."/>
            <person name="Tritt A."/>
            <person name="Adam C."/>
            <person name="Daum C."/>
            <person name="Floudas D."/>
            <person name="Sun H."/>
            <person name="Yadav J.S."/>
            <person name="Pangilinan J."/>
            <person name="Larsson K.H."/>
            <person name="Matsuura K."/>
            <person name="Barry K."/>
            <person name="Labutti K."/>
            <person name="Kuo R."/>
            <person name="Ohm R.A."/>
            <person name="Bhattacharya S.S."/>
            <person name="Shirouzu T."/>
            <person name="Yoshinaga Y."/>
            <person name="Martin F.M."/>
            <person name="Grigoriev I.V."/>
            <person name="Hibbett D.S."/>
        </authorList>
    </citation>
    <scope>NUCLEOTIDE SEQUENCE [LARGE SCALE GENOMIC DNA]</scope>
    <source>
        <strain evidence="14 15">TUFC12733</strain>
    </source>
</reference>
<sequence length="1121" mass="125628">MSNQPPDLPAPSKEEQDKIRAKRLAKLSSAPSSSSPSPAPGASGSNGNATPPIQAPTSRVQPSSLSKKRPPTPPAPSVRVKATASPAIVPSSTPAAKPKPKAPEKLDLTSWETETVERVLNVTFDVEEAKRQNWSVVWLKELMQEIQEEEPLGPKPPRLTVANGDQLLIARLSLDPSGMSDDSDAITILNHLPKGETVFEYLTGCWKRLNAARGALLRRNYDPYAVTKALDLLEELKRLIVSYAGFNLQDPESMFPQPSGKPVGTIELVEPLLQLNALPLNAPPTAMSPAELEGFVTDLAKRFEGDGLEDIMGPVVIGVMNILKEYQTEMPNIMGDQWRKATAALEALVTVKPIAQMLPSLDTWDPPHAPAHLWELLSFLGALLRLSVFPREWPKIHKEFFPNPTKMTRDVADAANTSLRNTLHALHGSLFNIFNVIVRAGPRSRDGTLAMFSHVLNANWRRAGSRVRPETVASDGLFVNIQTVLHKFAEPFIDANYTKIDRIDPLYFAKSKLVDVTDQTKLLASSEEAKEIFDKALTGSDTAPSFISDIFFLLSAYNHLGYIRCLGWHEELNRTAGEIEREMERFKSDTRWQGTPMQAQVQSMIDKLQTDLDAAQSQILAYQVQLFDPEMINQVVSYSSLVMQWIIRLVDPVKKHPAPPVKLPLPETVPDTFKVLPEYLVEDVADFYAAVLRVVPHRLEFAGRREILVFALTFLSSPWYIRNPYLKSKLVAVLAYGTMNLGGGKRGPLADLVNTHPMALEHLMPALMAYYVDCENTGAHTQFYDKFEIRRNITIVFNAVWDNPTHRAALRKESGYEERFTRFINLLRNDVTFLLDESLGKLHSIQELQNEMADQTAWAAQPADTRREREGALRQLEGAATSYFSLGRSTVDLLKKFTAETRQAFMIPEIVDRLALMLDDNLGKMVGPKMSELRVKDPERYRFKPRELLSDLLTIYSNLSTEPDFVQAVAKDLGYYRKESFEHALSICRGKSLKSETEIEKLRLFVIKVEETKVLLEDDEEELGDVPDEFTDPLMATIMRDPVMLPSSKAVLDRSTIKAHLLSDPSDPFNRSKLSIEDVIPDTKLKAQIDEWLASRRNKGTVLSQPQDDIVDLDNAGDVDM</sequence>
<keyword evidence="11" id="KW-0175">Coiled coil</keyword>
<dbReference type="GO" id="GO:0005737">
    <property type="term" value="C:cytoplasm"/>
    <property type="evidence" value="ECO:0007669"/>
    <property type="project" value="UniProtKB-SubCell"/>
</dbReference>
<dbReference type="GO" id="GO:0000209">
    <property type="term" value="P:protein polyubiquitination"/>
    <property type="evidence" value="ECO:0007669"/>
    <property type="project" value="TreeGrafter"/>
</dbReference>
<dbReference type="InterPro" id="IPR045132">
    <property type="entry name" value="UBE4"/>
</dbReference>
<evidence type="ECO:0000256" key="8">
    <source>
        <dbReference type="ARBA" id="ARBA00022679"/>
    </source>
</evidence>
<keyword evidence="10" id="KW-0539">Nucleus</keyword>
<name>A0A167MR39_CALVF</name>
<dbReference type="InterPro" id="IPR003613">
    <property type="entry name" value="Ubox_domain"/>
</dbReference>
<evidence type="ECO:0000256" key="2">
    <source>
        <dbReference type="ARBA" id="ARBA00004123"/>
    </source>
</evidence>
<dbReference type="STRING" id="1330018.A0A167MR39"/>
<dbReference type="GO" id="GO:0034450">
    <property type="term" value="F:ubiquitin-ubiquitin ligase activity"/>
    <property type="evidence" value="ECO:0007669"/>
    <property type="project" value="InterPro"/>
</dbReference>
<dbReference type="GO" id="GO:0006511">
    <property type="term" value="P:ubiquitin-dependent protein catabolic process"/>
    <property type="evidence" value="ECO:0007669"/>
    <property type="project" value="InterPro"/>
</dbReference>
<feature type="coiled-coil region" evidence="11">
    <location>
        <begin position="569"/>
        <end position="625"/>
    </location>
</feature>
<dbReference type="Proteomes" id="UP000076738">
    <property type="component" value="Unassembled WGS sequence"/>
</dbReference>
<accession>A0A167MR39</accession>